<gene>
    <name evidence="8" type="ORF">FGL95_19615</name>
</gene>
<evidence type="ECO:0000313" key="8">
    <source>
        <dbReference type="EMBL" id="NMN97249.1"/>
    </source>
</evidence>
<evidence type="ECO:0000256" key="1">
    <source>
        <dbReference type="ARBA" id="ARBA00009104"/>
    </source>
</evidence>
<evidence type="ECO:0000256" key="3">
    <source>
        <dbReference type="ARBA" id="ARBA00022741"/>
    </source>
</evidence>
<dbReference type="Pfam" id="PF06414">
    <property type="entry name" value="Zeta_toxin"/>
    <property type="match status" value="1"/>
</dbReference>
<evidence type="ECO:0000256" key="4">
    <source>
        <dbReference type="ARBA" id="ARBA00022840"/>
    </source>
</evidence>
<accession>A0A848KG27</accession>
<keyword evidence="4" id="KW-0067">ATP-binding</keyword>
<sequence>MRRLDLVVGSNGAGKTTFVTRRLQPLLIESVFVNADVIAAEEWPDAAAEHSYEAARIAARMRTTLITLGESFIAETVFSHKSKLDLIEEALRHDYTVILHVMLVPEELTVERVRQRVLEGGHLVPEDKIRERYHRLWDLVAIAITRCDSATVYDNSAADITRIVARFSEGEAVGTVAWPRWTPAPLRDRWPSTS</sequence>
<evidence type="ECO:0000259" key="7">
    <source>
        <dbReference type="Pfam" id="PF06414"/>
    </source>
</evidence>
<keyword evidence="9" id="KW-1185">Reference proteome</keyword>
<dbReference type="SUPFAM" id="SSF52540">
    <property type="entry name" value="P-loop containing nucleoside triphosphate hydrolases"/>
    <property type="match status" value="1"/>
</dbReference>
<dbReference type="PANTHER" id="PTHR39206:SF1">
    <property type="entry name" value="SLL8004 PROTEIN"/>
    <property type="match status" value="1"/>
</dbReference>
<dbReference type="EC" id="2.7.1.176" evidence="2"/>
<dbReference type="Gene3D" id="3.40.50.300">
    <property type="entry name" value="P-loop containing nucleotide triphosphate hydrolases"/>
    <property type="match status" value="1"/>
</dbReference>
<dbReference type="InterPro" id="IPR027417">
    <property type="entry name" value="P-loop_NTPase"/>
</dbReference>
<protein>
    <recommendedName>
        <fullName evidence="5">UDP-N-acetylglucosamine kinase</fullName>
        <ecNumber evidence="2">2.7.1.176</ecNumber>
    </recommendedName>
    <alternativeName>
        <fullName evidence="5">UDP-N-acetylglucosamine kinase</fullName>
    </alternativeName>
</protein>
<dbReference type="InterPro" id="IPR010488">
    <property type="entry name" value="Zeta_toxin_domain"/>
</dbReference>
<reference evidence="8 9" key="1">
    <citation type="submission" date="2019-05" db="EMBL/GenBank/DDBJ databases">
        <authorList>
            <person name="Lee S.D."/>
        </authorList>
    </citation>
    <scope>NUCLEOTIDE SEQUENCE [LARGE SCALE GENOMIC DNA]</scope>
    <source>
        <strain evidence="8 9">YC2-7</strain>
    </source>
</reference>
<keyword evidence="3" id="KW-0547">Nucleotide-binding</keyword>
<dbReference type="Proteomes" id="UP000535543">
    <property type="component" value="Unassembled WGS sequence"/>
</dbReference>
<comment type="catalytic activity">
    <reaction evidence="6">
        <text>UDP-N-acetyl-alpha-D-glucosamine + ATP = UDP-N-acetyl-alpha-D-glucosamine 3'-phosphate + ADP + H(+)</text>
        <dbReference type="Rhea" id="RHEA:32671"/>
        <dbReference type="ChEBI" id="CHEBI:15378"/>
        <dbReference type="ChEBI" id="CHEBI:30616"/>
        <dbReference type="ChEBI" id="CHEBI:57705"/>
        <dbReference type="ChEBI" id="CHEBI:64353"/>
        <dbReference type="ChEBI" id="CHEBI:456216"/>
        <dbReference type="EC" id="2.7.1.176"/>
    </reaction>
</comment>
<dbReference type="EMBL" id="VCQU01000007">
    <property type="protein sequence ID" value="NMN97249.1"/>
    <property type="molecule type" value="Genomic_DNA"/>
</dbReference>
<evidence type="ECO:0000313" key="9">
    <source>
        <dbReference type="Proteomes" id="UP000535543"/>
    </source>
</evidence>
<comment type="similarity">
    <text evidence="1">Belongs to the zeta toxin family.</text>
</comment>
<evidence type="ECO:0000256" key="5">
    <source>
        <dbReference type="ARBA" id="ARBA00032897"/>
    </source>
</evidence>
<name>A0A848KG27_9NOCA</name>
<evidence type="ECO:0000256" key="2">
    <source>
        <dbReference type="ARBA" id="ARBA00011963"/>
    </source>
</evidence>
<dbReference type="RefSeq" id="WP_169589988.1">
    <property type="nucleotide sequence ID" value="NZ_VCQU01000007.1"/>
</dbReference>
<comment type="caution">
    <text evidence="8">The sequence shown here is derived from an EMBL/GenBank/DDBJ whole genome shotgun (WGS) entry which is preliminary data.</text>
</comment>
<feature type="domain" description="Zeta toxin" evidence="7">
    <location>
        <begin position="4"/>
        <end position="155"/>
    </location>
</feature>
<reference evidence="8 9" key="2">
    <citation type="submission" date="2020-06" db="EMBL/GenBank/DDBJ databases">
        <title>Antribacter stalactiti gen. nov., sp. nov., a new member of the family Nacardiaceae isolated from a cave.</title>
        <authorList>
            <person name="Kim I.S."/>
        </authorList>
    </citation>
    <scope>NUCLEOTIDE SEQUENCE [LARGE SCALE GENOMIC DNA]</scope>
    <source>
        <strain evidence="8 9">YC2-7</strain>
    </source>
</reference>
<dbReference type="AlphaFoldDB" id="A0A848KG27"/>
<dbReference type="PANTHER" id="PTHR39206">
    <property type="entry name" value="SLL8004 PROTEIN"/>
    <property type="match status" value="1"/>
</dbReference>
<evidence type="ECO:0000256" key="6">
    <source>
        <dbReference type="ARBA" id="ARBA00048178"/>
    </source>
</evidence>
<proteinExistence type="inferred from homology"/>
<organism evidence="8 9">
    <name type="scientific">Antrihabitans stalactiti</name>
    <dbReference type="NCBI Taxonomy" id="2584121"/>
    <lineage>
        <taxon>Bacteria</taxon>
        <taxon>Bacillati</taxon>
        <taxon>Actinomycetota</taxon>
        <taxon>Actinomycetes</taxon>
        <taxon>Mycobacteriales</taxon>
        <taxon>Nocardiaceae</taxon>
        <taxon>Antrihabitans</taxon>
    </lineage>
</organism>